<dbReference type="Pfam" id="PF23186">
    <property type="entry name" value="DUF7059"/>
    <property type="match status" value="1"/>
</dbReference>
<protein>
    <submittedName>
        <fullName evidence="7">Class I SAM-dependent methyltransferase</fullName>
    </submittedName>
</protein>
<dbReference type="InterPro" id="IPR055487">
    <property type="entry name" value="DUF7059"/>
</dbReference>
<dbReference type="InterPro" id="IPR029063">
    <property type="entry name" value="SAM-dependent_MTases_sf"/>
</dbReference>
<evidence type="ECO:0000313" key="7">
    <source>
        <dbReference type="EMBL" id="UOE19297.1"/>
    </source>
</evidence>
<dbReference type="GO" id="GO:0008170">
    <property type="term" value="F:N-methyltransferase activity"/>
    <property type="evidence" value="ECO:0007669"/>
    <property type="project" value="UniProtKB-ARBA"/>
</dbReference>
<dbReference type="KEGG" id="thao:NI17_021585"/>
<reference evidence="7" key="1">
    <citation type="submission" date="2020-10" db="EMBL/GenBank/DDBJ databases">
        <title>De novo genome project of the cellulose decomposer Thermobifida halotolerans type strain.</title>
        <authorList>
            <person name="Nagy I."/>
            <person name="Horvath B."/>
            <person name="Kukolya J."/>
            <person name="Nagy I."/>
            <person name="Orsini M."/>
        </authorList>
    </citation>
    <scope>NUCLEOTIDE SEQUENCE</scope>
    <source>
        <strain evidence="7">DSM 44931</strain>
    </source>
</reference>
<dbReference type="Pfam" id="PF05175">
    <property type="entry name" value="MTS"/>
    <property type="match status" value="1"/>
</dbReference>
<accession>A0A399G1B4</accession>
<feature type="domain" description="Methyltransferase small" evidence="5">
    <location>
        <begin position="145"/>
        <end position="273"/>
    </location>
</feature>
<evidence type="ECO:0000259" key="5">
    <source>
        <dbReference type="Pfam" id="PF05175"/>
    </source>
</evidence>
<feature type="domain" description="DUF7059" evidence="6">
    <location>
        <begin position="23"/>
        <end position="101"/>
    </location>
</feature>
<evidence type="ECO:0000256" key="2">
    <source>
        <dbReference type="ARBA" id="ARBA00022603"/>
    </source>
</evidence>
<dbReference type="PANTHER" id="PTHR45875">
    <property type="entry name" value="METHYLTRANSFERASE N6AMT1"/>
    <property type="match status" value="1"/>
</dbReference>
<dbReference type="GO" id="GO:0003676">
    <property type="term" value="F:nucleic acid binding"/>
    <property type="evidence" value="ECO:0007669"/>
    <property type="project" value="InterPro"/>
</dbReference>
<dbReference type="Proteomes" id="UP000265719">
    <property type="component" value="Chromosome"/>
</dbReference>
<evidence type="ECO:0000259" key="6">
    <source>
        <dbReference type="Pfam" id="PF23186"/>
    </source>
</evidence>
<dbReference type="GO" id="GO:0035657">
    <property type="term" value="C:eRF1 methyltransferase complex"/>
    <property type="evidence" value="ECO:0007669"/>
    <property type="project" value="TreeGrafter"/>
</dbReference>
<dbReference type="PANTHER" id="PTHR45875:SF1">
    <property type="entry name" value="METHYLTRANSFERASE N6AMT1"/>
    <property type="match status" value="1"/>
</dbReference>
<comment type="similarity">
    <text evidence="1">Belongs to the eukaryotic/archaeal PrmC-related family.</text>
</comment>
<dbReference type="Gene3D" id="3.40.50.150">
    <property type="entry name" value="Vaccinia Virus protein VP39"/>
    <property type="match status" value="1"/>
</dbReference>
<dbReference type="AlphaFoldDB" id="A0A399G1B4"/>
<keyword evidence="3" id="KW-0808">Transferase</keyword>
<dbReference type="PROSITE" id="PS00092">
    <property type="entry name" value="N6_MTASE"/>
    <property type="match status" value="1"/>
</dbReference>
<gene>
    <name evidence="7" type="ORF">NI17_021585</name>
</gene>
<dbReference type="InterPro" id="IPR052190">
    <property type="entry name" value="Euk-Arch_PrmC-MTase"/>
</dbReference>
<dbReference type="GO" id="GO:0032259">
    <property type="term" value="P:methylation"/>
    <property type="evidence" value="ECO:0007669"/>
    <property type="project" value="UniProtKB-KW"/>
</dbReference>
<sequence length="494" mass="53821">MSETLRPLPPHLADRLRGTLLDADYTVSGVRDRLGDTAARALAREQLIPALRATGGEERLGVLLRLWWLGEPVPETALRALPLAELAEARLLTVRDGRVRALVHLKPWELSDGRPGYVVSDPTVRPGRGRPRPDHVVGAGGASTTLARLIVDGPMERALDLGSGCGVQSLHLAERANRVYATDVNPRALWMTRVSCALSGMDNIETREGSLYEPVGEERFDLIVSNPPFVITPGSARYTYRESDLPGDSVCAEIVADAPAHLTEGGWCQLLANWMHVDGEDWRDRVGGWVAGTGCSGWVVQRDVQDPAEYVELWLRDSCEQGSAEYTARYDAWLDYFERGGIKGIGFGWICLRNDAAQDATVRVEELRHEIDQPVGPYLPEVVNGAMTAHRLTDAALLSARVAPAPGVREERISVPGAPDPERILLRQTEGLRRAAQVGTVEAALASVCDGTIPVGPLLDAIAELTGQESAVLRERTPAVLRDLIAEGFFRVAR</sequence>
<keyword evidence="2 7" id="KW-0489">Methyltransferase</keyword>
<dbReference type="GO" id="GO:0008757">
    <property type="term" value="F:S-adenosylmethionine-dependent methyltransferase activity"/>
    <property type="evidence" value="ECO:0007669"/>
    <property type="project" value="TreeGrafter"/>
</dbReference>
<proteinExistence type="inferred from homology"/>
<evidence type="ECO:0000256" key="1">
    <source>
        <dbReference type="ARBA" id="ARBA00006149"/>
    </source>
</evidence>
<evidence type="ECO:0000256" key="4">
    <source>
        <dbReference type="ARBA" id="ARBA00022691"/>
    </source>
</evidence>
<dbReference type="GO" id="GO:0008276">
    <property type="term" value="F:protein methyltransferase activity"/>
    <property type="evidence" value="ECO:0007669"/>
    <property type="project" value="TreeGrafter"/>
</dbReference>
<dbReference type="InterPro" id="IPR007848">
    <property type="entry name" value="Small_mtfrase_dom"/>
</dbReference>
<evidence type="ECO:0000313" key="8">
    <source>
        <dbReference type="Proteomes" id="UP000265719"/>
    </source>
</evidence>
<dbReference type="InterPro" id="IPR002052">
    <property type="entry name" value="DNA_methylase_N6_adenine_CS"/>
</dbReference>
<dbReference type="SUPFAM" id="SSF53335">
    <property type="entry name" value="S-adenosyl-L-methionine-dependent methyltransferases"/>
    <property type="match status" value="1"/>
</dbReference>
<dbReference type="CDD" id="cd02440">
    <property type="entry name" value="AdoMet_MTases"/>
    <property type="match status" value="1"/>
</dbReference>
<keyword evidence="4" id="KW-0949">S-adenosyl-L-methionine</keyword>
<dbReference type="RefSeq" id="WP_068690094.1">
    <property type="nucleotide sequence ID" value="NZ_CP063196.1"/>
</dbReference>
<organism evidence="7 8">
    <name type="scientific">Thermobifida halotolerans</name>
    <dbReference type="NCBI Taxonomy" id="483545"/>
    <lineage>
        <taxon>Bacteria</taxon>
        <taxon>Bacillati</taxon>
        <taxon>Actinomycetota</taxon>
        <taxon>Actinomycetes</taxon>
        <taxon>Streptosporangiales</taxon>
        <taxon>Nocardiopsidaceae</taxon>
        <taxon>Thermobifida</taxon>
    </lineage>
</organism>
<name>A0A399G1B4_9ACTN</name>
<dbReference type="EMBL" id="CP063196">
    <property type="protein sequence ID" value="UOE19297.1"/>
    <property type="molecule type" value="Genomic_DNA"/>
</dbReference>
<dbReference type="OrthoDB" id="129465at2"/>
<evidence type="ECO:0000256" key="3">
    <source>
        <dbReference type="ARBA" id="ARBA00022679"/>
    </source>
</evidence>
<keyword evidence="8" id="KW-1185">Reference proteome</keyword>